<dbReference type="EMBL" id="JBHSIM010000028">
    <property type="protein sequence ID" value="MFC4833459.1"/>
    <property type="molecule type" value="Genomic_DNA"/>
</dbReference>
<dbReference type="CDD" id="cd03528">
    <property type="entry name" value="Rieske_RO_ferredoxin"/>
    <property type="match status" value="1"/>
</dbReference>
<keyword evidence="3" id="KW-0408">Iron</keyword>
<evidence type="ECO:0000256" key="2">
    <source>
        <dbReference type="ARBA" id="ARBA00022723"/>
    </source>
</evidence>
<keyword evidence="4" id="KW-0411">Iron-sulfur</keyword>
<accession>A0ABV9RIR0</accession>
<dbReference type="Gene3D" id="2.102.10.10">
    <property type="entry name" value="Rieske [2Fe-2S] iron-sulphur domain"/>
    <property type="match status" value="1"/>
</dbReference>
<evidence type="ECO:0000313" key="7">
    <source>
        <dbReference type="Proteomes" id="UP001595909"/>
    </source>
</evidence>
<evidence type="ECO:0000259" key="5">
    <source>
        <dbReference type="PROSITE" id="PS51296"/>
    </source>
</evidence>
<keyword evidence="1" id="KW-0001">2Fe-2S</keyword>
<comment type="caution">
    <text evidence="6">The sequence shown here is derived from an EMBL/GenBank/DDBJ whole genome shotgun (WGS) entry which is preliminary data.</text>
</comment>
<dbReference type="InterPro" id="IPR036922">
    <property type="entry name" value="Rieske_2Fe-2S_sf"/>
</dbReference>
<dbReference type="InterPro" id="IPR017941">
    <property type="entry name" value="Rieske_2Fe-2S"/>
</dbReference>
<evidence type="ECO:0000256" key="3">
    <source>
        <dbReference type="ARBA" id="ARBA00023004"/>
    </source>
</evidence>
<dbReference type="RefSeq" id="WP_274189301.1">
    <property type="nucleotide sequence ID" value="NZ_BAABHN010000028.1"/>
</dbReference>
<name>A0ABV9RIR0_9PSEU</name>
<evidence type="ECO:0000256" key="1">
    <source>
        <dbReference type="ARBA" id="ARBA00022714"/>
    </source>
</evidence>
<proteinExistence type="predicted"/>
<protein>
    <submittedName>
        <fullName evidence="6">Rieske (2Fe-2S) protein</fullName>
    </submittedName>
</protein>
<dbReference type="PROSITE" id="PS51296">
    <property type="entry name" value="RIESKE"/>
    <property type="match status" value="1"/>
</dbReference>
<gene>
    <name evidence="6" type="ORF">ACFPEL_13685</name>
</gene>
<keyword evidence="2" id="KW-0479">Metal-binding</keyword>
<dbReference type="PANTHER" id="PTHR21496">
    <property type="entry name" value="FERREDOXIN-RELATED"/>
    <property type="match status" value="1"/>
</dbReference>
<dbReference type="Pfam" id="PF00355">
    <property type="entry name" value="Rieske"/>
    <property type="match status" value="1"/>
</dbReference>
<feature type="domain" description="Rieske" evidence="5">
    <location>
        <begin position="3"/>
        <end position="101"/>
    </location>
</feature>
<dbReference type="Proteomes" id="UP001595909">
    <property type="component" value="Unassembled WGS sequence"/>
</dbReference>
<dbReference type="SUPFAM" id="SSF50022">
    <property type="entry name" value="ISP domain"/>
    <property type="match status" value="1"/>
</dbReference>
<dbReference type="PANTHER" id="PTHR21496:SF23">
    <property type="entry name" value="3-PHENYLPROPIONATE_CINNAMIC ACID DIOXYGENASE FERREDOXIN SUBUNIT"/>
    <property type="match status" value="1"/>
</dbReference>
<evidence type="ECO:0000313" key="6">
    <source>
        <dbReference type="EMBL" id="MFC4833459.1"/>
    </source>
</evidence>
<sequence>MAWEAVADDDQLDEGDMMVVQMGGQPICVVRLYEDEAVAVHNTCTHQQQPLNEGYLQEDDSLICPAHNSRFDLHTGVPTGVPAVDPIPTYACKIEDGAIWVDFEQQTNDAAIPHKPYYT</sequence>
<reference evidence="7" key="1">
    <citation type="journal article" date="2019" name="Int. J. Syst. Evol. Microbiol.">
        <title>The Global Catalogue of Microorganisms (GCM) 10K type strain sequencing project: providing services to taxonomists for standard genome sequencing and annotation.</title>
        <authorList>
            <consortium name="The Broad Institute Genomics Platform"/>
            <consortium name="The Broad Institute Genome Sequencing Center for Infectious Disease"/>
            <person name="Wu L."/>
            <person name="Ma J."/>
        </authorList>
    </citation>
    <scope>NUCLEOTIDE SEQUENCE [LARGE SCALE GENOMIC DNA]</scope>
    <source>
        <strain evidence="7">CCUG 50347</strain>
    </source>
</reference>
<keyword evidence="7" id="KW-1185">Reference proteome</keyword>
<organism evidence="6 7">
    <name type="scientific">Actinomycetospora chibensis</name>
    <dbReference type="NCBI Taxonomy" id="663606"/>
    <lineage>
        <taxon>Bacteria</taxon>
        <taxon>Bacillati</taxon>
        <taxon>Actinomycetota</taxon>
        <taxon>Actinomycetes</taxon>
        <taxon>Pseudonocardiales</taxon>
        <taxon>Pseudonocardiaceae</taxon>
        <taxon>Actinomycetospora</taxon>
    </lineage>
</organism>
<evidence type="ECO:0000256" key="4">
    <source>
        <dbReference type="ARBA" id="ARBA00023014"/>
    </source>
</evidence>